<name>A0AAV4GVN4_9GAST</name>
<sequence>MLRRNIDLNAKKRILACYVFCFQLWLQNIDLFQDGSKKDTNVRNVVLQETSQDPMDRKEKQQRNYTNGQCRRKTVQQLMKRKLGYAGYIIRGSSGPLLQLSLGEKMKGREDREEWRDMVANFRTEYDT</sequence>
<reference evidence="2 3" key="1">
    <citation type="journal article" date="2021" name="Elife">
        <title>Chloroplast acquisition without the gene transfer in kleptoplastic sea slugs, Plakobranchus ocellatus.</title>
        <authorList>
            <person name="Maeda T."/>
            <person name="Takahashi S."/>
            <person name="Yoshida T."/>
            <person name="Shimamura S."/>
            <person name="Takaki Y."/>
            <person name="Nagai Y."/>
            <person name="Toyoda A."/>
            <person name="Suzuki Y."/>
            <person name="Arimoto A."/>
            <person name="Ishii H."/>
            <person name="Satoh N."/>
            <person name="Nishiyama T."/>
            <person name="Hasebe M."/>
            <person name="Maruyama T."/>
            <person name="Minagawa J."/>
            <person name="Obokata J."/>
            <person name="Shigenobu S."/>
        </authorList>
    </citation>
    <scope>NUCLEOTIDE SEQUENCE [LARGE SCALE GENOMIC DNA]</scope>
</reference>
<dbReference type="EMBL" id="BMAT01012310">
    <property type="protein sequence ID" value="GFR89477.1"/>
    <property type="molecule type" value="Genomic_DNA"/>
</dbReference>
<dbReference type="Proteomes" id="UP000762676">
    <property type="component" value="Unassembled WGS sequence"/>
</dbReference>
<gene>
    <name evidence="2" type="ORF">ElyMa_006125300</name>
</gene>
<comment type="caution">
    <text evidence="2">The sequence shown here is derived from an EMBL/GenBank/DDBJ whole genome shotgun (WGS) entry which is preliminary data.</text>
</comment>
<evidence type="ECO:0000313" key="3">
    <source>
        <dbReference type="Proteomes" id="UP000762676"/>
    </source>
</evidence>
<feature type="region of interest" description="Disordered" evidence="1">
    <location>
        <begin position="47"/>
        <end position="71"/>
    </location>
</feature>
<organism evidence="2 3">
    <name type="scientific">Elysia marginata</name>
    <dbReference type="NCBI Taxonomy" id="1093978"/>
    <lineage>
        <taxon>Eukaryota</taxon>
        <taxon>Metazoa</taxon>
        <taxon>Spiralia</taxon>
        <taxon>Lophotrochozoa</taxon>
        <taxon>Mollusca</taxon>
        <taxon>Gastropoda</taxon>
        <taxon>Heterobranchia</taxon>
        <taxon>Euthyneura</taxon>
        <taxon>Panpulmonata</taxon>
        <taxon>Sacoglossa</taxon>
        <taxon>Placobranchoidea</taxon>
        <taxon>Plakobranchidae</taxon>
        <taxon>Elysia</taxon>
    </lineage>
</organism>
<dbReference type="AlphaFoldDB" id="A0AAV4GVN4"/>
<evidence type="ECO:0000256" key="1">
    <source>
        <dbReference type="SAM" id="MobiDB-lite"/>
    </source>
</evidence>
<keyword evidence="3" id="KW-1185">Reference proteome</keyword>
<proteinExistence type="predicted"/>
<accession>A0AAV4GVN4</accession>
<protein>
    <submittedName>
        <fullName evidence="2">Uncharacterized protein</fullName>
    </submittedName>
</protein>
<evidence type="ECO:0000313" key="2">
    <source>
        <dbReference type="EMBL" id="GFR89477.1"/>
    </source>
</evidence>